<evidence type="ECO:0000256" key="2">
    <source>
        <dbReference type="ARBA" id="ARBA00022692"/>
    </source>
</evidence>
<evidence type="ECO:0000313" key="7">
    <source>
        <dbReference type="Proteomes" id="UP000036947"/>
    </source>
</evidence>
<organism evidence="6 7">
    <name type="scientific">Tolypocladium ophioglossoides (strain CBS 100239)</name>
    <name type="common">Snaketongue truffleclub</name>
    <name type="synonym">Elaphocordyceps ophioglossoides</name>
    <dbReference type="NCBI Taxonomy" id="1163406"/>
    <lineage>
        <taxon>Eukaryota</taxon>
        <taxon>Fungi</taxon>
        <taxon>Dikarya</taxon>
        <taxon>Ascomycota</taxon>
        <taxon>Pezizomycotina</taxon>
        <taxon>Sordariomycetes</taxon>
        <taxon>Hypocreomycetidae</taxon>
        <taxon>Hypocreales</taxon>
        <taxon>Ophiocordycipitaceae</taxon>
        <taxon>Tolypocladium</taxon>
    </lineage>
</organism>
<evidence type="ECO:0000256" key="4">
    <source>
        <dbReference type="ARBA" id="ARBA00023136"/>
    </source>
</evidence>
<dbReference type="GO" id="GO:0016020">
    <property type="term" value="C:membrane"/>
    <property type="evidence" value="ECO:0007669"/>
    <property type="project" value="UniProtKB-SubCell"/>
</dbReference>
<comment type="subcellular location">
    <subcellularLocation>
        <location evidence="1">Membrane</location>
        <topology evidence="1">Multi-pass membrane protein</topology>
    </subcellularLocation>
</comment>
<dbReference type="AlphaFoldDB" id="A0A0L0MYV0"/>
<accession>A0A0L0MYV0</accession>
<comment type="caution">
    <text evidence="6">The sequence shown here is derived from an EMBL/GenBank/DDBJ whole genome shotgun (WGS) entry which is preliminary data.</text>
</comment>
<proteinExistence type="predicted"/>
<dbReference type="STRING" id="1163406.A0A0L0MYV0"/>
<dbReference type="Pfam" id="PF00083">
    <property type="entry name" value="Sugar_tr"/>
    <property type="match status" value="1"/>
</dbReference>
<dbReference type="InterPro" id="IPR005828">
    <property type="entry name" value="MFS_sugar_transport-like"/>
</dbReference>
<keyword evidence="4 5" id="KW-0472">Membrane</keyword>
<dbReference type="Proteomes" id="UP000036947">
    <property type="component" value="Unassembled WGS sequence"/>
</dbReference>
<gene>
    <name evidence="6" type="ORF">TOPH_08312</name>
</gene>
<keyword evidence="3 5" id="KW-1133">Transmembrane helix</keyword>
<keyword evidence="2 5" id="KW-0812">Transmembrane</keyword>
<keyword evidence="7" id="KW-1185">Reference proteome</keyword>
<sequence>MWRTIVAFGALPAVFALYFRLTISETLRYTMDISFDVEKGKFDVDAYLSGKRGGTMEASHEAKLTICLVPGEVFTTRFRSTAHGILTGTEKVGAMIAQALVGPLQNQGGRGAWLDHVMEIFAAFMICGVVTTLLVPETKRRSLEELAEEFHGSAQ</sequence>
<dbReference type="InterPro" id="IPR036259">
    <property type="entry name" value="MFS_trans_sf"/>
</dbReference>
<evidence type="ECO:0000256" key="5">
    <source>
        <dbReference type="SAM" id="Phobius"/>
    </source>
</evidence>
<evidence type="ECO:0000256" key="1">
    <source>
        <dbReference type="ARBA" id="ARBA00004141"/>
    </source>
</evidence>
<feature type="transmembrane region" description="Helical" evidence="5">
    <location>
        <begin position="116"/>
        <end position="135"/>
    </location>
</feature>
<dbReference type="PANTHER" id="PTHR24064">
    <property type="entry name" value="SOLUTE CARRIER FAMILY 22 MEMBER"/>
    <property type="match status" value="1"/>
</dbReference>
<dbReference type="EMBL" id="LFRF01000043">
    <property type="protein sequence ID" value="KND87048.1"/>
    <property type="molecule type" value="Genomic_DNA"/>
</dbReference>
<dbReference type="OrthoDB" id="433512at2759"/>
<protein>
    <submittedName>
        <fullName evidence="6">Inorganic phosphate transporter PHO84</fullName>
    </submittedName>
</protein>
<reference evidence="6 7" key="1">
    <citation type="journal article" date="2015" name="BMC Genomics">
        <title>The genome of the truffle-parasite Tolypocladium ophioglossoides and the evolution of antifungal peptaibiotics.</title>
        <authorList>
            <person name="Quandt C.A."/>
            <person name="Bushley K.E."/>
            <person name="Spatafora J.W."/>
        </authorList>
    </citation>
    <scope>NUCLEOTIDE SEQUENCE [LARGE SCALE GENOMIC DNA]</scope>
    <source>
        <strain evidence="6 7">CBS 100239</strain>
    </source>
</reference>
<evidence type="ECO:0000256" key="3">
    <source>
        <dbReference type="ARBA" id="ARBA00022989"/>
    </source>
</evidence>
<dbReference type="Gene3D" id="1.20.1250.20">
    <property type="entry name" value="MFS general substrate transporter like domains"/>
    <property type="match status" value="1"/>
</dbReference>
<dbReference type="SUPFAM" id="SSF103473">
    <property type="entry name" value="MFS general substrate transporter"/>
    <property type="match status" value="1"/>
</dbReference>
<evidence type="ECO:0000313" key="6">
    <source>
        <dbReference type="EMBL" id="KND87048.1"/>
    </source>
</evidence>
<dbReference type="GO" id="GO:0022857">
    <property type="term" value="F:transmembrane transporter activity"/>
    <property type="evidence" value="ECO:0007669"/>
    <property type="project" value="InterPro"/>
</dbReference>
<name>A0A0L0MYV0_TOLOC</name>